<dbReference type="EMBL" id="CP032819">
    <property type="protein sequence ID" value="AZS30263.1"/>
    <property type="molecule type" value="Genomic_DNA"/>
</dbReference>
<sequence length="544" mass="62363">MKMKYNIFSLIIIVLFFTNCYDDKGSNSYHDINTIEIGEFPNFENNITIGDVLDIKPELTFSSGVETENLTYTWTYCGKTRPEWNKKDFHWVTDTIALGQLALRITDPNTGVTYIQSKTYEVYSKFNAYGWIILGDKDQKSYLTFIKESIEENETGEEVWADIVYEDVYKQQNNSELGSIPIKIHEHFCNTYGNSNLVGNIMIVQQGGQGMVDLDGFAFQKEITIDEAFANNALPADFKPINTMSMKRVDLIENYDGKIFSRVKPNDQLFHSSSYLQTPVTLDGEELHAHIHLSTFVYCGFATLHDFENNRLVLVLDQTINNGLTNVNKPLVMPGKPSDDIESVPADWVPLDNLGDNELIHLGYYRPDPYDAYSSQCVGFFMILKDKDGKYWTQDFIINRDWNISDVYLNNCKRNEIDLAPYINSNSVIYTLPYGEESDYVLISKDKELYLYCRNSPKDGIKPYYTCSGNVTAINAEKYRHRHAGIGMDNGQFIILNMKDGKNLTNEEKLIWKTPEETNLGKIVDVRFKVGSGNEWSWSNANKK</sequence>
<evidence type="ECO:0000313" key="2">
    <source>
        <dbReference type="Proteomes" id="UP000270673"/>
    </source>
</evidence>
<dbReference type="KEGG" id="buy:D8S85_12385"/>
<dbReference type="Pfam" id="PF16407">
    <property type="entry name" value="PKD_2"/>
    <property type="match status" value="1"/>
</dbReference>
<dbReference type="InterPro" id="IPR032183">
    <property type="entry name" value="PKD-like"/>
</dbReference>
<evidence type="ECO:0008006" key="3">
    <source>
        <dbReference type="Google" id="ProtNLM"/>
    </source>
</evidence>
<dbReference type="AlphaFoldDB" id="A0A3Q9INW0"/>
<keyword evidence="2" id="KW-1185">Reference proteome</keyword>
<accession>A0A3Q9INW0</accession>
<reference evidence="1 2" key="1">
    <citation type="submission" date="2018-10" db="EMBL/GenBank/DDBJ databases">
        <title>Butyricimonas faecalis sp. nov., isolated from human faeces and emended description of the genus Butyricimonas.</title>
        <authorList>
            <person name="Le Roy T."/>
            <person name="Van der Smissen P."/>
            <person name="Paquot A."/>
            <person name="Delzenne N."/>
            <person name="Muccioli G."/>
            <person name="Collet J.-F."/>
            <person name="Cani P.D."/>
        </authorList>
    </citation>
    <scope>NUCLEOTIDE SEQUENCE [LARGE SCALE GENOMIC DNA]</scope>
    <source>
        <strain evidence="1 2">H184</strain>
    </source>
</reference>
<name>A0A3Q9INW0_9BACT</name>
<dbReference type="OrthoDB" id="618659at2"/>
<gene>
    <name evidence="1" type="ORF">D8S85_12385</name>
</gene>
<protein>
    <recommendedName>
        <fullName evidence="3">PKD domain-containing protein</fullName>
    </recommendedName>
</protein>
<organism evidence="1 2">
    <name type="scientific">Butyricimonas faecalis</name>
    <dbReference type="NCBI Taxonomy" id="2093856"/>
    <lineage>
        <taxon>Bacteria</taxon>
        <taxon>Pseudomonadati</taxon>
        <taxon>Bacteroidota</taxon>
        <taxon>Bacteroidia</taxon>
        <taxon>Bacteroidales</taxon>
        <taxon>Odoribacteraceae</taxon>
        <taxon>Butyricimonas</taxon>
    </lineage>
</organism>
<evidence type="ECO:0000313" key="1">
    <source>
        <dbReference type="EMBL" id="AZS30263.1"/>
    </source>
</evidence>
<proteinExistence type="predicted"/>
<dbReference type="Proteomes" id="UP000270673">
    <property type="component" value="Chromosome"/>
</dbReference>